<sequence length="544" mass="62103">MFSHNTSVWLCLPLVLLMFAFPNLIIAQQTRVDTESLAERIANSVNELVGNYRTIAISRIKHRSRNKVIDLEQLIDYTNVKIVRGERFQVTDRSKLQLILREQKIQLSEFVSPNDYRELGKLLGVELFVYGTVYDEALILKAIDVQNSSIAWAGVYPVSEMTARHQMLTNLSQSLLASLKQSARRIQNEEIKRVSFWDLETPSPLSSEEIIDYLTAAVANDKSLKLIDRENLQLIYNEQKLNQEVYIDENQARRLGELYGVDAFLYGNISRRVDGEFVASMKMMNVFSGVITWADLLKFRENDEGSVTILNPFSKKIQVRLERNKGNGMIAIPGGMFLMGTDDPLYANSNRRLMRVRPFQIDQTEVSNGDYLAFVETNNHRRPVSWTQGRMLPEDVELPVVGISWEDARMYCRFLGKRLPTESEWERAARGTQGRKYPWGPSFSRNFSVTRESGIDSSVNVDSVNRDQTPEGIRHLAGNVREYVSNAYRPGGQAERISDSNSLERVLRGSSWAFGSFEAAGFYRGYTRPNLAWPDVGFRCANDL</sequence>
<dbReference type="InterPro" id="IPR014094">
    <property type="entry name" value="LpoB"/>
</dbReference>
<dbReference type="InterPro" id="IPR005534">
    <property type="entry name" value="Curli_assmbl/transp-comp_CsgG"/>
</dbReference>
<dbReference type="PANTHER" id="PTHR23150">
    <property type="entry name" value="SULFATASE MODIFYING FACTOR 1, 2"/>
    <property type="match status" value="1"/>
</dbReference>
<reference evidence="3" key="1">
    <citation type="submission" date="2017-09" db="EMBL/GenBank/DDBJ databases">
        <title>The Reconstruction of 2,631 Draft Metagenome-Assembled Genomes from the Global Oceans.</title>
        <authorList>
            <person name="Tully B.J."/>
            <person name="Graham E.D."/>
            <person name="Heidelberg J.F."/>
        </authorList>
    </citation>
    <scope>NUCLEOTIDE SEQUENCE [LARGE SCALE GENOMIC DNA]</scope>
</reference>
<dbReference type="Proteomes" id="UP000226525">
    <property type="component" value="Unassembled WGS sequence"/>
</dbReference>
<dbReference type="Gene3D" id="3.40.50.10610">
    <property type="entry name" value="ABC-type transport auxiliary lipoprotein component"/>
    <property type="match status" value="2"/>
</dbReference>
<organism evidence="2 3">
    <name type="scientific">SAR324 cluster bacterium</name>
    <dbReference type="NCBI Taxonomy" id="2024889"/>
    <lineage>
        <taxon>Bacteria</taxon>
        <taxon>Deltaproteobacteria</taxon>
        <taxon>SAR324 cluster</taxon>
    </lineage>
</organism>
<dbReference type="InterPro" id="IPR016187">
    <property type="entry name" value="CTDL_fold"/>
</dbReference>
<evidence type="ECO:0000259" key="1">
    <source>
        <dbReference type="Pfam" id="PF03781"/>
    </source>
</evidence>
<dbReference type="InterPro" id="IPR005532">
    <property type="entry name" value="SUMF_dom"/>
</dbReference>
<dbReference type="InterPro" id="IPR051043">
    <property type="entry name" value="Sulfatase_Mod_Factor_Kinase"/>
</dbReference>
<dbReference type="Pfam" id="PF13036">
    <property type="entry name" value="LpoB"/>
    <property type="match status" value="1"/>
</dbReference>
<evidence type="ECO:0000313" key="3">
    <source>
        <dbReference type="Proteomes" id="UP000226525"/>
    </source>
</evidence>
<dbReference type="GO" id="GO:0120147">
    <property type="term" value="F:formylglycine-generating oxidase activity"/>
    <property type="evidence" value="ECO:0007669"/>
    <property type="project" value="TreeGrafter"/>
</dbReference>
<dbReference type="Pfam" id="PF03781">
    <property type="entry name" value="FGE-sulfatase"/>
    <property type="match status" value="1"/>
</dbReference>
<proteinExistence type="predicted"/>
<dbReference type="Gene3D" id="3.90.1580.10">
    <property type="entry name" value="paralog of FGE (formylglycine-generating enzyme)"/>
    <property type="match status" value="1"/>
</dbReference>
<dbReference type="EMBL" id="NZEX01000142">
    <property type="protein sequence ID" value="MAH64194.1"/>
    <property type="molecule type" value="Genomic_DNA"/>
</dbReference>
<evidence type="ECO:0000313" key="2">
    <source>
        <dbReference type="EMBL" id="MAH64194.1"/>
    </source>
</evidence>
<dbReference type="AlphaFoldDB" id="A0A2D6YM16"/>
<dbReference type="Pfam" id="PF03783">
    <property type="entry name" value="CsgG"/>
    <property type="match status" value="1"/>
</dbReference>
<dbReference type="InterPro" id="IPR042095">
    <property type="entry name" value="SUMF_sf"/>
</dbReference>
<feature type="domain" description="Sulfatase-modifying factor enzyme-like" evidence="1">
    <location>
        <begin position="327"/>
        <end position="541"/>
    </location>
</feature>
<name>A0A2D6YM16_9DELT</name>
<protein>
    <recommendedName>
        <fullName evidence="1">Sulfatase-modifying factor enzyme-like domain-containing protein</fullName>
    </recommendedName>
</protein>
<dbReference type="PANTHER" id="PTHR23150:SF19">
    <property type="entry name" value="FORMYLGLYCINE-GENERATING ENZYME"/>
    <property type="match status" value="1"/>
</dbReference>
<dbReference type="SUPFAM" id="SSF56436">
    <property type="entry name" value="C-type lectin-like"/>
    <property type="match status" value="1"/>
</dbReference>
<accession>A0A2D6YM16</accession>
<gene>
    <name evidence="2" type="ORF">CMN54_12275</name>
</gene>
<comment type="caution">
    <text evidence="2">The sequence shown here is derived from an EMBL/GenBank/DDBJ whole genome shotgun (WGS) entry which is preliminary data.</text>
</comment>
<dbReference type="GO" id="GO:0030288">
    <property type="term" value="C:outer membrane-bounded periplasmic space"/>
    <property type="evidence" value="ECO:0007669"/>
    <property type="project" value="InterPro"/>
</dbReference>